<keyword evidence="7" id="KW-0547">Nucleotide-binding</keyword>
<gene>
    <name evidence="15" type="ORF">CACET_c07110</name>
</gene>
<dbReference type="PANTHER" id="PTHR21499">
    <property type="entry name" value="ASPARTATE KINASE"/>
    <property type="match status" value="1"/>
</dbReference>
<organism evidence="15 16">
    <name type="scientific">Clostridium aceticum</name>
    <dbReference type="NCBI Taxonomy" id="84022"/>
    <lineage>
        <taxon>Bacteria</taxon>
        <taxon>Bacillati</taxon>
        <taxon>Bacillota</taxon>
        <taxon>Clostridia</taxon>
        <taxon>Eubacteriales</taxon>
        <taxon>Clostridiaceae</taxon>
        <taxon>Clostridium</taxon>
    </lineage>
</organism>
<dbReference type="NCBIfam" id="NF006540">
    <property type="entry name" value="PRK09034.1"/>
    <property type="match status" value="1"/>
</dbReference>
<evidence type="ECO:0000256" key="2">
    <source>
        <dbReference type="ARBA" id="ARBA00004766"/>
    </source>
</evidence>
<dbReference type="STRING" id="84022.CACET_c07110"/>
<dbReference type="NCBIfam" id="TIGR00657">
    <property type="entry name" value="asp_kinases"/>
    <property type="match status" value="1"/>
</dbReference>
<evidence type="ECO:0000256" key="3">
    <source>
        <dbReference type="ARBA" id="ARBA00004986"/>
    </source>
</evidence>
<comment type="similarity">
    <text evidence="5 13">Belongs to the aspartokinase family.</text>
</comment>
<dbReference type="InterPro" id="IPR018042">
    <property type="entry name" value="Aspartate_kinase_CS"/>
</dbReference>
<dbReference type="RefSeq" id="WP_044822949.1">
    <property type="nucleotide sequence ID" value="NZ_CP009687.1"/>
</dbReference>
<dbReference type="PROSITE" id="PS51671">
    <property type="entry name" value="ACT"/>
    <property type="match status" value="1"/>
</dbReference>
<dbReference type="InterPro" id="IPR054352">
    <property type="entry name" value="ACT_Aspartokinase"/>
</dbReference>
<name>A0A0D8IEP7_9CLOT</name>
<evidence type="ECO:0000256" key="12">
    <source>
        <dbReference type="ARBA" id="ARBA00047872"/>
    </source>
</evidence>
<dbReference type="PIRSF" id="PIRSF000726">
    <property type="entry name" value="Asp_kin"/>
    <property type="match status" value="1"/>
</dbReference>
<keyword evidence="8 13" id="KW-0418">Kinase</keyword>
<dbReference type="Gene3D" id="3.30.2130.10">
    <property type="entry name" value="VC0802-like"/>
    <property type="match status" value="1"/>
</dbReference>
<dbReference type="Pfam" id="PF00696">
    <property type="entry name" value="AA_kinase"/>
    <property type="match status" value="1"/>
</dbReference>
<keyword evidence="16" id="KW-1185">Reference proteome</keyword>
<keyword evidence="10" id="KW-0220">Diaminopimelate biosynthesis</keyword>
<evidence type="ECO:0000256" key="4">
    <source>
        <dbReference type="ARBA" id="ARBA00005139"/>
    </source>
</evidence>
<dbReference type="Gene3D" id="3.40.1160.10">
    <property type="entry name" value="Acetylglutamate kinase-like"/>
    <property type="match status" value="1"/>
</dbReference>
<reference evidence="15 16" key="1">
    <citation type="submission" date="2014-10" db="EMBL/GenBank/DDBJ databases">
        <title>Genome sequence of Clostridium aceticum DSM 1496.</title>
        <authorList>
            <person name="Poehlein A."/>
            <person name="Schiel-Bengelsdorf B."/>
            <person name="Gottschalk G."/>
            <person name="Duerre P."/>
            <person name="Daniel R."/>
        </authorList>
    </citation>
    <scope>NUCLEOTIDE SEQUENCE [LARGE SCALE GENOMIC DNA]</scope>
    <source>
        <strain evidence="15 16">DSM 1496</strain>
    </source>
</reference>
<dbReference type="GO" id="GO:0004072">
    <property type="term" value="F:aspartate kinase activity"/>
    <property type="evidence" value="ECO:0007669"/>
    <property type="project" value="UniProtKB-EC"/>
</dbReference>
<comment type="pathway">
    <text evidence="3 14">Amino-acid biosynthesis; L-methionine biosynthesis via de novo pathway; L-homoserine from L-aspartate: step 1/3.</text>
</comment>
<dbReference type="Proteomes" id="UP000035704">
    <property type="component" value="Chromosome"/>
</dbReference>
<dbReference type="OrthoDB" id="9799110at2"/>
<dbReference type="SUPFAM" id="SSF53633">
    <property type="entry name" value="Carbamate kinase-like"/>
    <property type="match status" value="1"/>
</dbReference>
<dbReference type="InterPro" id="IPR002912">
    <property type="entry name" value="ACT_dom"/>
</dbReference>
<comment type="pathway">
    <text evidence="4 14">Amino-acid biosynthesis; L-threonine biosynthesis; L-threonine from L-aspartate: step 1/5.</text>
</comment>
<dbReference type="GO" id="GO:0009090">
    <property type="term" value="P:homoserine biosynthetic process"/>
    <property type="evidence" value="ECO:0007669"/>
    <property type="project" value="TreeGrafter"/>
</dbReference>
<evidence type="ECO:0000256" key="7">
    <source>
        <dbReference type="ARBA" id="ARBA00022741"/>
    </source>
</evidence>
<evidence type="ECO:0000256" key="10">
    <source>
        <dbReference type="ARBA" id="ARBA00022915"/>
    </source>
</evidence>
<dbReference type="GO" id="GO:0009089">
    <property type="term" value="P:lysine biosynthetic process via diaminopimelate"/>
    <property type="evidence" value="ECO:0007669"/>
    <property type="project" value="UniProtKB-UniPathway"/>
</dbReference>
<evidence type="ECO:0000313" key="15">
    <source>
        <dbReference type="EMBL" id="AKL94221.1"/>
    </source>
</evidence>
<evidence type="ECO:0000256" key="5">
    <source>
        <dbReference type="ARBA" id="ARBA00010122"/>
    </source>
</evidence>
<evidence type="ECO:0000256" key="9">
    <source>
        <dbReference type="ARBA" id="ARBA00022840"/>
    </source>
</evidence>
<comment type="catalytic activity">
    <reaction evidence="12 13">
        <text>L-aspartate + ATP = 4-phospho-L-aspartate + ADP</text>
        <dbReference type="Rhea" id="RHEA:23776"/>
        <dbReference type="ChEBI" id="CHEBI:29991"/>
        <dbReference type="ChEBI" id="CHEBI:30616"/>
        <dbReference type="ChEBI" id="CHEBI:57535"/>
        <dbReference type="ChEBI" id="CHEBI:456216"/>
        <dbReference type="EC" id="2.7.2.4"/>
    </reaction>
</comment>
<proteinExistence type="inferred from homology"/>
<dbReference type="GO" id="GO:0005524">
    <property type="term" value="F:ATP binding"/>
    <property type="evidence" value="ECO:0007669"/>
    <property type="project" value="UniProtKB-KW"/>
</dbReference>
<protein>
    <recommendedName>
        <fullName evidence="13">Aspartokinase</fullName>
        <ecNumber evidence="13">2.7.2.4</ecNumber>
    </recommendedName>
</protein>
<evidence type="ECO:0000313" key="16">
    <source>
        <dbReference type="Proteomes" id="UP000035704"/>
    </source>
</evidence>
<dbReference type="UniPathway" id="UPA00034">
    <property type="reaction ID" value="UER00015"/>
</dbReference>
<dbReference type="Pfam" id="PF22468">
    <property type="entry name" value="ACT_9"/>
    <property type="match status" value="1"/>
</dbReference>
<keyword evidence="6 13" id="KW-0808">Transferase</keyword>
<dbReference type="InterPro" id="IPR005260">
    <property type="entry name" value="Asp_kin_monofn"/>
</dbReference>
<dbReference type="CDD" id="cd04916">
    <property type="entry name" value="ACT_AKiii-YclM-BS_2"/>
    <property type="match status" value="1"/>
</dbReference>
<evidence type="ECO:0000256" key="14">
    <source>
        <dbReference type="RuleBase" id="RU004249"/>
    </source>
</evidence>
<keyword evidence="9" id="KW-0067">ATP-binding</keyword>
<keyword evidence="11" id="KW-0457">Lysine biosynthesis</keyword>
<dbReference type="UniPathway" id="UPA00050">
    <property type="reaction ID" value="UER00461"/>
</dbReference>
<dbReference type="PROSITE" id="PS00324">
    <property type="entry name" value="ASPARTOKINASE"/>
    <property type="match status" value="1"/>
</dbReference>
<dbReference type="EC" id="2.7.2.4" evidence="13"/>
<dbReference type="PATRIC" id="fig|84022.5.peg.1376"/>
<dbReference type="PANTHER" id="PTHR21499:SF67">
    <property type="entry name" value="ASPARTOKINASE 3"/>
    <property type="match status" value="1"/>
</dbReference>
<dbReference type="GO" id="GO:0009088">
    <property type="term" value="P:threonine biosynthetic process"/>
    <property type="evidence" value="ECO:0007669"/>
    <property type="project" value="UniProtKB-UniPathway"/>
</dbReference>
<dbReference type="InterPro" id="IPR001341">
    <property type="entry name" value="Asp_kinase"/>
</dbReference>
<dbReference type="AlphaFoldDB" id="A0A0D8IEP7"/>
<evidence type="ECO:0000256" key="6">
    <source>
        <dbReference type="ARBA" id="ARBA00022679"/>
    </source>
</evidence>
<evidence type="ECO:0000256" key="8">
    <source>
        <dbReference type="ARBA" id="ARBA00022777"/>
    </source>
</evidence>
<comment type="function">
    <text evidence="1">Catalyzes the phosphorylation of the beta-carboxyl group of aspartic acid with ATP to yield 4-phospho-L-aspartate, which is involved in the branched biosynthetic pathway leading to the biosynthesis of amino acids threonine, isoleucine and methionine.</text>
</comment>
<dbReference type="FunFam" id="3.30.2130.10:FF:000001">
    <property type="entry name" value="Bifunctional aspartokinase/homoserine dehydrogenase"/>
    <property type="match status" value="1"/>
</dbReference>
<dbReference type="GO" id="GO:0019877">
    <property type="term" value="P:diaminopimelate biosynthetic process"/>
    <property type="evidence" value="ECO:0007669"/>
    <property type="project" value="UniProtKB-KW"/>
</dbReference>
<dbReference type="KEGG" id="cace:CACET_c07110"/>
<evidence type="ECO:0000256" key="1">
    <source>
        <dbReference type="ARBA" id="ARBA00003121"/>
    </source>
</evidence>
<dbReference type="CDD" id="cd04911">
    <property type="entry name" value="ACT_AKiii-YclM-BS_1"/>
    <property type="match status" value="1"/>
</dbReference>
<dbReference type="InterPro" id="IPR001048">
    <property type="entry name" value="Asp/Glu/Uridylate_kinase"/>
</dbReference>
<evidence type="ECO:0000256" key="13">
    <source>
        <dbReference type="RuleBase" id="RU003448"/>
    </source>
</evidence>
<dbReference type="UniPathway" id="UPA00051">
    <property type="reaction ID" value="UER00462"/>
</dbReference>
<dbReference type="SUPFAM" id="SSF55021">
    <property type="entry name" value="ACT-like"/>
    <property type="match status" value="2"/>
</dbReference>
<dbReference type="InterPro" id="IPR036393">
    <property type="entry name" value="AceGlu_kinase-like_sf"/>
</dbReference>
<dbReference type="EMBL" id="CP009687">
    <property type="protein sequence ID" value="AKL94221.1"/>
    <property type="molecule type" value="Genomic_DNA"/>
</dbReference>
<sequence>MDIKVAKFGGTSLADAGQFRKVQNIIQWDETRRYVIPSAPGKRYKEDTKVTDLLYLCHAQLQHQVNFDDTFNKICDRYLEIVTDLELSLDLKPYLIEIKSTMEKGASLDYIASRGEYLNAIILSSLLDYEFIDAGEVICFDKDHSLNLELTEKKLQERLSISERAVIPGFYGSLPSGDVKIFSRGGSDITGALVARAVSACVYENWTDVAGLLMTDPNIVKDPKPIQEITYRELRELSYMGASVLHEETIFPVLDAGIPINIRNTNAPECPGTMIVSYADPVAHSSIITGIAGKKDFTVISLEKNRMNAEVGFVRKLLTVFENNNISFEHLPSGIDTVSVVVTDCQLENKLDKLLDEIQQQCDPDLIEVHPNMALIATVGHGMAYTPGISAKLFTALSNEDINVRMIDQGSSEINIIVGVENDDFERSVEAIYRAFV</sequence>
<keyword evidence="14" id="KW-0028">Amino-acid biosynthesis</keyword>
<accession>A0A0D8IEP7</accession>
<dbReference type="InterPro" id="IPR045865">
    <property type="entry name" value="ACT-like_dom_sf"/>
</dbReference>
<comment type="pathway">
    <text evidence="2 14">Amino-acid biosynthesis; L-lysine biosynthesis via DAP pathway; (S)-tetrahydrodipicolinate from L-aspartate: step 1/4.</text>
</comment>
<dbReference type="GO" id="GO:0005829">
    <property type="term" value="C:cytosol"/>
    <property type="evidence" value="ECO:0007669"/>
    <property type="project" value="TreeGrafter"/>
</dbReference>
<evidence type="ECO:0000256" key="11">
    <source>
        <dbReference type="ARBA" id="ARBA00023154"/>
    </source>
</evidence>